<name>A0A3S3NVY0_9ACAR</name>
<keyword evidence="4" id="KW-1133">Transmembrane helix</keyword>
<dbReference type="EMBL" id="NCKU01002979">
    <property type="protein sequence ID" value="RWS08424.1"/>
    <property type="molecule type" value="Genomic_DNA"/>
</dbReference>
<dbReference type="PANTHER" id="PTHR12811:SF0">
    <property type="entry name" value="VACUOLAR PROTEIN SORTING-ASSOCIATED PROTEIN 16 HOMOLOG"/>
    <property type="match status" value="1"/>
</dbReference>
<dbReference type="GO" id="GO:0016197">
    <property type="term" value="P:endosomal transport"/>
    <property type="evidence" value="ECO:0007669"/>
    <property type="project" value="TreeGrafter"/>
</dbReference>
<dbReference type="InterPro" id="IPR038132">
    <property type="entry name" value="Vps16_C_sf"/>
</dbReference>
<comment type="subunit">
    <text evidence="3">Core component of at least two putative endosomal tethering complexes, the homotypic fusion and vacuole protein sorting (HOPS) complex and the class C core vacuole/endosome tethering (CORVET) complex. Their common core is composed of the class C Vps proteins VPS11, VPS16, VPS18 and VPS33A, which in HOPS further associates with VPS39 and VPS41 and in CORVET with VPS8 and TGFBRAP1. Interacts with RAB5C. Interacts with STX17, MON1B. Associates with adapter protein complex 3 (AP-3) and clathrin:AP-3 complexes.</text>
</comment>
<dbReference type="AlphaFoldDB" id="A0A3S3NVY0"/>
<dbReference type="InterPro" id="IPR006925">
    <property type="entry name" value="Vps16_C"/>
</dbReference>
<comment type="caution">
    <text evidence="8">The sequence shown here is derived from an EMBL/GenBank/DDBJ whole genome shotgun (WGS) entry which is preliminary data.</text>
</comment>
<dbReference type="PIRSF" id="PIRSF007949">
    <property type="entry name" value="VPS16"/>
    <property type="match status" value="1"/>
</dbReference>
<dbReference type="GO" id="GO:0003779">
    <property type="term" value="F:actin binding"/>
    <property type="evidence" value="ECO:0007669"/>
    <property type="project" value="TreeGrafter"/>
</dbReference>
<dbReference type="Proteomes" id="UP000285301">
    <property type="component" value="Unassembled WGS sequence"/>
</dbReference>
<proteinExistence type="inferred from homology"/>
<evidence type="ECO:0000259" key="5">
    <source>
        <dbReference type="Pfam" id="PF04840"/>
    </source>
</evidence>
<dbReference type="InterPro" id="IPR006926">
    <property type="entry name" value="Vps16_N"/>
</dbReference>
<feature type="domain" description="Vps16 C-terminal" evidence="5">
    <location>
        <begin position="554"/>
        <end position="859"/>
    </location>
</feature>
<dbReference type="Pfam" id="PF04840">
    <property type="entry name" value="Vps16_C"/>
    <property type="match status" value="1"/>
</dbReference>
<feature type="non-terminal residue" evidence="8">
    <location>
        <position position="1"/>
    </location>
</feature>
<feature type="transmembrane region" description="Helical" evidence="4">
    <location>
        <begin position="104"/>
        <end position="122"/>
    </location>
</feature>
<dbReference type="STRING" id="1965070.A0A3S3NVY0"/>
<evidence type="ECO:0000256" key="1">
    <source>
        <dbReference type="ARBA" id="ARBA00009250"/>
    </source>
</evidence>
<evidence type="ECO:0000256" key="4">
    <source>
        <dbReference type="SAM" id="Phobius"/>
    </source>
</evidence>
<dbReference type="InterPro" id="IPR016534">
    <property type="entry name" value="VPS16"/>
</dbReference>
<feature type="transmembrane region" description="Helical" evidence="4">
    <location>
        <begin position="63"/>
        <end position="83"/>
    </location>
</feature>
<keyword evidence="4" id="KW-0812">Transmembrane</keyword>
<dbReference type="GO" id="GO:0005768">
    <property type="term" value="C:endosome"/>
    <property type="evidence" value="ECO:0007669"/>
    <property type="project" value="TreeGrafter"/>
</dbReference>
<dbReference type="GO" id="GO:0042144">
    <property type="term" value="P:vacuole fusion, non-autophagic"/>
    <property type="evidence" value="ECO:0007669"/>
    <property type="project" value="TreeGrafter"/>
</dbReference>
<keyword evidence="4" id="KW-0472">Membrane</keyword>
<dbReference type="GO" id="GO:0006886">
    <property type="term" value="P:intracellular protein transport"/>
    <property type="evidence" value="ECO:0007669"/>
    <property type="project" value="InterPro"/>
</dbReference>
<dbReference type="GO" id="GO:0030897">
    <property type="term" value="C:HOPS complex"/>
    <property type="evidence" value="ECO:0007669"/>
    <property type="project" value="TreeGrafter"/>
</dbReference>
<reference evidence="8" key="2">
    <citation type="submission" date="2018-11" db="EMBL/GenBank/DDBJ databases">
        <title>Trombidioid mite genomics.</title>
        <authorList>
            <person name="Dong X."/>
        </authorList>
    </citation>
    <scope>NUCLEOTIDE SEQUENCE</scope>
    <source>
        <strain evidence="8">UoL-WK</strain>
    </source>
</reference>
<organism evidence="8 9">
    <name type="scientific">Dinothrombium tinctorium</name>
    <dbReference type="NCBI Taxonomy" id="1965070"/>
    <lineage>
        <taxon>Eukaryota</taxon>
        <taxon>Metazoa</taxon>
        <taxon>Ecdysozoa</taxon>
        <taxon>Arthropoda</taxon>
        <taxon>Chelicerata</taxon>
        <taxon>Arachnida</taxon>
        <taxon>Acari</taxon>
        <taxon>Acariformes</taxon>
        <taxon>Trombidiformes</taxon>
        <taxon>Prostigmata</taxon>
        <taxon>Anystina</taxon>
        <taxon>Parasitengona</taxon>
        <taxon>Trombidioidea</taxon>
        <taxon>Trombidiidae</taxon>
        <taxon>Dinothrombium</taxon>
    </lineage>
</organism>
<accession>A0A3S3NVY0</accession>
<dbReference type="FunFam" id="1.10.150.780:FF:000001">
    <property type="entry name" value="Vacuolar protein sorting-associated protein 16 homolog"/>
    <property type="match status" value="1"/>
</dbReference>
<dbReference type="SUPFAM" id="SSF117289">
    <property type="entry name" value="Nucleoporin domain"/>
    <property type="match status" value="1"/>
</dbReference>
<evidence type="ECO:0000313" key="9">
    <source>
        <dbReference type="Proteomes" id="UP000285301"/>
    </source>
</evidence>
<dbReference type="PANTHER" id="PTHR12811">
    <property type="entry name" value="VACUOLAR PROTEIN SORTING VPS16"/>
    <property type="match status" value="1"/>
</dbReference>
<comment type="similarity">
    <text evidence="1">Belongs to the VPS16 family.</text>
</comment>
<dbReference type="EMBL" id="NCKU01002190">
    <property type="protein sequence ID" value="RWS10192.1"/>
    <property type="molecule type" value="Genomic_DNA"/>
</dbReference>
<evidence type="ECO:0000313" key="7">
    <source>
        <dbReference type="EMBL" id="RWS08424.1"/>
    </source>
</evidence>
<evidence type="ECO:0000256" key="2">
    <source>
        <dbReference type="ARBA" id="ARBA00017947"/>
    </source>
</evidence>
<gene>
    <name evidence="7" type="ORF">B4U79_05225</name>
    <name evidence="8" type="ORF">B4U79_15416</name>
</gene>
<protein>
    <recommendedName>
        <fullName evidence="2">Vacuolar protein sorting-associated protein 16 homolog</fullName>
    </recommendedName>
</protein>
<dbReference type="Gene3D" id="1.10.150.780">
    <property type="entry name" value="Vps16, C-terminal region"/>
    <property type="match status" value="1"/>
</dbReference>
<feature type="domain" description="Vps16 N-terminal" evidence="6">
    <location>
        <begin position="90"/>
        <end position="455"/>
    </location>
</feature>
<evidence type="ECO:0000259" key="6">
    <source>
        <dbReference type="Pfam" id="PF04841"/>
    </source>
</evidence>
<dbReference type="Pfam" id="PF04841">
    <property type="entry name" value="Vps16_N"/>
    <property type="match status" value="1"/>
</dbReference>
<dbReference type="GO" id="GO:0005765">
    <property type="term" value="C:lysosomal membrane"/>
    <property type="evidence" value="ECO:0007669"/>
    <property type="project" value="TreeGrafter"/>
</dbReference>
<evidence type="ECO:0000256" key="3">
    <source>
        <dbReference type="ARBA" id="ARBA00061859"/>
    </source>
</evidence>
<evidence type="ECO:0000313" key="8">
    <source>
        <dbReference type="EMBL" id="RWS10192.1"/>
    </source>
</evidence>
<reference evidence="8 9" key="1">
    <citation type="journal article" date="2018" name="Gigascience">
        <title>Genomes of trombidid mites reveal novel predicted allergens and laterally-transferred genes associated with secondary metabolism.</title>
        <authorList>
            <person name="Dong X."/>
            <person name="Chaisiri K."/>
            <person name="Xia D."/>
            <person name="Armstrong S.D."/>
            <person name="Fang Y."/>
            <person name="Donnelly M.J."/>
            <person name="Kadowaki T."/>
            <person name="McGarry J.W."/>
            <person name="Darby A.C."/>
            <person name="Makepeace B.L."/>
        </authorList>
    </citation>
    <scope>NUCLEOTIDE SEQUENCE [LARGE SCALE GENOMIC DNA]</scope>
    <source>
        <strain evidence="8">UoL-WK</strain>
    </source>
</reference>
<sequence length="874" mass="101600">VMALYTGSWNPLGNVAFYRKFELYSMQWKDDVNVNLNECFVAASSFSGCIVRDGTSKELSKAVTVYFDISELFVFYSFVIYFLPFTATLKKERKNQKDLNAKSFLSVYTACGYLISSFKLPFDNLTYFGWSIDEELICVQEDGTVTFYDIFLALQDSLILHEEIRDTRVHECRLFHHDHVTGIAAVTFANKILVVNNIKDPKARYFPVIPGVEPTKSAWNVIACDGKETQIILATENNRLFLINATNFIELDYRIAKPFDFITNISTSFDGKKLAFLTNTGVLWIGFLYEKDLKKNCEFETKSKTKPQFMMWCGEDAVACLWKNILLLVGKEKEWLNFVIEPPVHLVEEIDGIRIIGNDVHEFLQQVPEVVVDVFRIGSVSAGALLLEASKEFQKRTHKADEYMKMLSDRHEVELAVRQCVETAGHEYTVSTQKMLLRAASFGKCFVPETDPKFFVSMCQTLRVLNAIRNPNIGIPMTYNQLQYLSIDVVIQKLVLRHHYFIAIKIAKFLKIPEERGVMRILSNWAYYKVRQVQLDDEQVAREIAEKLGYTTGISYSDIACKAIDFGRTHLAIKLLDHELKATQQVPLLLKLKQYQMAMKRADESGDMDLIYTCIIMMKNILPSRDFLMIVRNYPVAYSLYQKYCKQENFEKLKDLYNQEDDFNAQAYCWILESYKSENIATRQDCLRSAAESFRKAKHDFMSSETDEQIKLLKYQSTMEEKFHHQKFVDLSVHQTIKKLLQEGEYKLAEELKKDRKVPDKRFWWLKITVLAEQGQWLELEKFSKVKKSPIGYEPFVDICLKHKNKFEAQKYVPKVKEENKVRYHVKTGQLEEAAKIAFDEKDVEALEFIQSKCSTNRPLKERVEAMKLQLTRR</sequence>
<dbReference type="OrthoDB" id="1792at2759"/>
<keyword evidence="9" id="KW-1185">Reference proteome</keyword>